<dbReference type="Pfam" id="PF02811">
    <property type="entry name" value="PHP"/>
    <property type="match status" value="1"/>
</dbReference>
<dbReference type="InterPro" id="IPR004805">
    <property type="entry name" value="DnaE2/DnaE/PolC"/>
</dbReference>
<protein>
    <recommendedName>
        <fullName evidence="1">DNA-directed DNA polymerase</fullName>
        <ecNumber evidence="1">2.7.7.7</ecNumber>
    </recommendedName>
</protein>
<keyword evidence="5" id="KW-0239">DNA-directed DNA polymerase</keyword>
<dbReference type="KEGG" id="vg:64766694"/>
<dbReference type="SMART" id="SM00481">
    <property type="entry name" value="POLIIIAc"/>
    <property type="match status" value="1"/>
</dbReference>
<evidence type="ECO:0000256" key="1">
    <source>
        <dbReference type="ARBA" id="ARBA00012417"/>
    </source>
</evidence>
<proteinExistence type="predicted"/>
<dbReference type="Proteomes" id="UP000503093">
    <property type="component" value="Segment"/>
</dbReference>
<feature type="domain" description="Polymerase/histidinol phosphatase N-terminal" evidence="7">
    <location>
        <begin position="6"/>
        <end position="73"/>
    </location>
</feature>
<dbReference type="InterPro" id="IPR003141">
    <property type="entry name" value="Pol/His_phosphatase_N"/>
</dbReference>
<accession>A0A6G6XK22</accession>
<dbReference type="InterPro" id="IPR040982">
    <property type="entry name" value="DNA_pol3_finger"/>
</dbReference>
<dbReference type="GO" id="GO:0008408">
    <property type="term" value="F:3'-5' exonuclease activity"/>
    <property type="evidence" value="ECO:0007669"/>
    <property type="project" value="InterPro"/>
</dbReference>
<dbReference type="Gene3D" id="1.10.150.870">
    <property type="match status" value="1"/>
</dbReference>
<evidence type="ECO:0000256" key="2">
    <source>
        <dbReference type="ARBA" id="ARBA00022679"/>
    </source>
</evidence>
<dbReference type="Pfam" id="PF14579">
    <property type="entry name" value="HHH_6"/>
    <property type="match status" value="1"/>
</dbReference>
<dbReference type="EC" id="2.7.7.7" evidence="1"/>
<dbReference type="GO" id="GO:0006260">
    <property type="term" value="P:DNA replication"/>
    <property type="evidence" value="ECO:0007669"/>
    <property type="project" value="UniProtKB-KW"/>
</dbReference>
<dbReference type="SUPFAM" id="SSF89550">
    <property type="entry name" value="PHP domain-like"/>
    <property type="match status" value="1"/>
</dbReference>
<dbReference type="RefSeq" id="YP_010059462.1">
    <property type="nucleotide sequence ID" value="NC_054725.1"/>
</dbReference>
<gene>
    <name evidence="8" type="primary">213</name>
    <name evidence="8" type="ORF">SEA_SKOG_212</name>
</gene>
<dbReference type="NCBIfam" id="TIGR00594">
    <property type="entry name" value="polc"/>
    <property type="match status" value="1"/>
</dbReference>
<dbReference type="PANTHER" id="PTHR32294">
    <property type="entry name" value="DNA POLYMERASE III SUBUNIT ALPHA"/>
    <property type="match status" value="1"/>
</dbReference>
<dbReference type="CDD" id="cd04485">
    <property type="entry name" value="DnaE_OBF"/>
    <property type="match status" value="1"/>
</dbReference>
<sequence>MSSGYAALHNHSEYSFLDGRARTDEMAERAAQNGDESCACTDHDEVGGHFAFQKSCQKHNIKPVFGTEARWVHDIGKSREAKTAGKDSSHIVLLAGDQQGLRNMWALSSLAYEDENFYGKPQLNVDLMREYSAGLWASDGCALTRFAEHVHNDKYDLARQELATLQSIFGERFYMELHTWQLMEPRDDDEMKFWGNQMTSRGANKGMAKLNQAKAQLAKEMGIPLVVVNDAHYAFPDQWQEHRMVWKMSTFKADQTGEDRGQAADWMMTTDELIYWMGQHGISRSVTEEAIKNSGWIAEQCNAEIKPTLEMPRLYATDAEDREAFLKLVEQGFQERYVAQGIDTPEARERRDAEVELILEKNFPGYFNKIQDVVMAAKTGSWARFVADPPTSPCCLVGPGRGSAGGSLVAYALGITNLEPLRYDLLFERFLNPDRADNPDIDVDFPKRKRPGIKEYVGKRYAETGGEVVSIGTRSRSGPAQLVQDIGKALGMPVPDVMKLRKKIDAVSGKEYIDEDAQDEEDEVTFADVLDRDPTIADDLKKYPALVENVVALNGLTRQSGLHAAGVVVSNVPLLGNVPTRRKKAKGSTVSTLSTQFDMREMEELGAVKDDLLSLRHLDQLEMARDYIYKRHGVWIDYDGGGYGTPKGATNIVTIGYDHYADPAIWEQIDRGETAGIFQIGTPGGTKQSVRFKPRNEVDLGALVAVNRPGVIGAGQLDHFLDRRNGLEEVEYPHPMMEGITGETYGILVYQEQMMRASRELAGFTPGEAEGLRKIIGKKLLDKMVALEPKFIDGCLANEEFVSQTPGGAARARAVAEGLWKSFLAAGSYSFNKSHSIGYAVLACWEIWTKHYYFDEFITACLAVDSDTKEKTDLYVNEAAKRNRPILPPDVNESGAQFTLTEAGIRYGIESISGVGSAASVDIEAQRAVRSFDSLEDFLSRCTTSGGAKKGVVDSLIKVGAFDFTGESRERLLEKLFYYRTVDTWKESTRLKLTADELAERVAAKWAKKPQDYEIPDFSVPEVVVEQEEALLGRAVSVDVMAPYHAMIERACIHRPMDAEDFMPGQRFSIGGMVIKARPHRQKNGRMMAFCTLAWRGEEFEFLAFADAWETARHFIFPGKPIACDVIKLRGGGCHLSTFVRLDLSDEEQQL</sequence>
<evidence type="ECO:0000259" key="7">
    <source>
        <dbReference type="SMART" id="SM00481"/>
    </source>
</evidence>
<keyword evidence="2" id="KW-0808">Transferase</keyword>
<evidence type="ECO:0000256" key="4">
    <source>
        <dbReference type="ARBA" id="ARBA00022705"/>
    </source>
</evidence>
<dbReference type="Pfam" id="PF07733">
    <property type="entry name" value="DNA_pol3_alpha"/>
    <property type="match status" value="1"/>
</dbReference>
<dbReference type="Pfam" id="PF17657">
    <property type="entry name" value="DNA_pol3_finger"/>
    <property type="match status" value="1"/>
</dbReference>
<evidence type="ECO:0000256" key="3">
    <source>
        <dbReference type="ARBA" id="ARBA00022695"/>
    </source>
</evidence>
<dbReference type="InterPro" id="IPR016195">
    <property type="entry name" value="Pol/histidinol_Pase-like"/>
</dbReference>
<dbReference type="InterPro" id="IPR004013">
    <property type="entry name" value="PHP_dom"/>
</dbReference>
<dbReference type="GeneID" id="64766694"/>
<dbReference type="EMBL" id="MN908687">
    <property type="protein sequence ID" value="QIG58364.1"/>
    <property type="molecule type" value="Genomic_DNA"/>
</dbReference>
<reference evidence="8 9" key="1">
    <citation type="submission" date="2020-01" db="EMBL/GenBank/DDBJ databases">
        <authorList>
            <person name="Alvaro L.E."/>
            <person name="Baker K.N."/>
            <person name="Baxter I.S."/>
            <person name="Brown M.R."/>
            <person name="Driscoll K.D."/>
            <person name="Elrubaie J.M."/>
            <person name="Feith S.L."/>
            <person name="Indihar D.F."/>
            <person name="Knoch V.T."/>
            <person name="Koirtyohann K.M."/>
            <person name="Kratz M.A."/>
            <person name="Lear A.H."/>
            <person name="Lindblom K.E."/>
            <person name="Marcus E.R."/>
            <person name="Murphy M.E."/>
            <person name="Sensor R."/>
            <person name="Sherman S.J."/>
            <person name="Swift V.R."/>
            <person name="White K.E."/>
            <person name="Wills S.J."/>
            <person name="Gatt S.M."/>
            <person name="Lohbauer S.A."/>
            <person name="Power T.R."/>
            <person name="Rosales K.A."/>
            <person name="Sisson B.M."/>
            <person name="Isern S."/>
            <person name="Michael S.F."/>
            <person name="Sunnen C.N."/>
            <person name="Garlena R.A."/>
            <person name="Russell D.A."/>
            <person name="Pope W.H."/>
            <person name="Jacobs-Sera D."/>
            <person name="Hatfull G.F."/>
        </authorList>
    </citation>
    <scope>NUCLEOTIDE SEQUENCE [LARGE SCALE GENOMIC DNA]</scope>
</reference>
<dbReference type="GO" id="GO:0003887">
    <property type="term" value="F:DNA-directed DNA polymerase activity"/>
    <property type="evidence" value="ECO:0007669"/>
    <property type="project" value="UniProtKB-KW"/>
</dbReference>
<evidence type="ECO:0000256" key="6">
    <source>
        <dbReference type="ARBA" id="ARBA00049244"/>
    </source>
</evidence>
<keyword evidence="9" id="KW-1185">Reference proteome</keyword>
<comment type="catalytic activity">
    <reaction evidence="6">
        <text>DNA(n) + a 2'-deoxyribonucleoside 5'-triphosphate = DNA(n+1) + diphosphate</text>
        <dbReference type="Rhea" id="RHEA:22508"/>
        <dbReference type="Rhea" id="RHEA-COMP:17339"/>
        <dbReference type="Rhea" id="RHEA-COMP:17340"/>
        <dbReference type="ChEBI" id="CHEBI:33019"/>
        <dbReference type="ChEBI" id="CHEBI:61560"/>
        <dbReference type="ChEBI" id="CHEBI:173112"/>
        <dbReference type="EC" id="2.7.7.7"/>
    </reaction>
</comment>
<dbReference type="InterPro" id="IPR029460">
    <property type="entry name" value="DNAPol_HHH"/>
</dbReference>
<dbReference type="Gene3D" id="3.20.20.140">
    <property type="entry name" value="Metal-dependent hydrolases"/>
    <property type="match status" value="1"/>
</dbReference>
<evidence type="ECO:0000313" key="9">
    <source>
        <dbReference type="Proteomes" id="UP000503093"/>
    </source>
</evidence>
<name>A0A6G6XK22_9CAUD</name>
<evidence type="ECO:0000313" key="8">
    <source>
        <dbReference type="EMBL" id="QIG58364.1"/>
    </source>
</evidence>
<keyword evidence="4" id="KW-0235">DNA replication</keyword>
<evidence type="ECO:0000256" key="5">
    <source>
        <dbReference type="ARBA" id="ARBA00022932"/>
    </source>
</evidence>
<dbReference type="PANTHER" id="PTHR32294:SF0">
    <property type="entry name" value="DNA POLYMERASE III SUBUNIT ALPHA"/>
    <property type="match status" value="1"/>
</dbReference>
<dbReference type="InterPro" id="IPR011708">
    <property type="entry name" value="DNA_pol3_alpha_NTPase_dom"/>
</dbReference>
<organism evidence="8 9">
    <name type="scientific">Gordonia phage Skog</name>
    <dbReference type="NCBI Taxonomy" id="2704033"/>
    <lineage>
        <taxon>Viruses</taxon>
        <taxon>Duplodnaviria</taxon>
        <taxon>Heunggongvirae</taxon>
        <taxon>Uroviricota</taxon>
        <taxon>Caudoviricetes</taxon>
        <taxon>Skogvirus</taxon>
        <taxon>Skogvirus Skog</taxon>
    </lineage>
</organism>
<keyword evidence="3" id="KW-0548">Nucleotidyltransferase</keyword>